<dbReference type="InterPro" id="IPR014710">
    <property type="entry name" value="RmlC-like_jellyroll"/>
</dbReference>
<dbReference type="SUPFAM" id="SSF51182">
    <property type="entry name" value="RmlC-like cupins"/>
    <property type="match status" value="1"/>
</dbReference>
<proteinExistence type="predicted"/>
<dbReference type="AlphaFoldDB" id="D7FZY6"/>
<dbReference type="InterPro" id="IPR011051">
    <property type="entry name" value="RmlC_Cupin_sf"/>
</dbReference>
<evidence type="ECO:0008006" key="3">
    <source>
        <dbReference type="Google" id="ProtNLM"/>
    </source>
</evidence>
<dbReference type="Gene3D" id="2.60.120.10">
    <property type="entry name" value="Jelly Rolls"/>
    <property type="match status" value="2"/>
</dbReference>
<accession>D7FZY6</accession>
<evidence type="ECO:0000313" key="1">
    <source>
        <dbReference type="EMBL" id="CBJ48611.1"/>
    </source>
</evidence>
<reference evidence="1 2" key="1">
    <citation type="journal article" date="2010" name="Nature">
        <title>The Ectocarpus genome and the independent evolution of multicellularity in brown algae.</title>
        <authorList>
            <person name="Cock J.M."/>
            <person name="Sterck L."/>
            <person name="Rouze P."/>
            <person name="Scornet D."/>
            <person name="Allen A.E."/>
            <person name="Amoutzias G."/>
            <person name="Anthouard V."/>
            <person name="Artiguenave F."/>
            <person name="Aury J.M."/>
            <person name="Badger J.H."/>
            <person name="Beszteri B."/>
            <person name="Billiau K."/>
            <person name="Bonnet E."/>
            <person name="Bothwell J.H."/>
            <person name="Bowler C."/>
            <person name="Boyen C."/>
            <person name="Brownlee C."/>
            <person name="Carrano C.J."/>
            <person name="Charrier B."/>
            <person name="Cho G.Y."/>
            <person name="Coelho S.M."/>
            <person name="Collen J."/>
            <person name="Corre E."/>
            <person name="Da Silva C."/>
            <person name="Delage L."/>
            <person name="Delaroque N."/>
            <person name="Dittami S.M."/>
            <person name="Doulbeau S."/>
            <person name="Elias M."/>
            <person name="Farnham G."/>
            <person name="Gachon C.M."/>
            <person name="Gschloessl B."/>
            <person name="Heesch S."/>
            <person name="Jabbari K."/>
            <person name="Jubin C."/>
            <person name="Kawai H."/>
            <person name="Kimura K."/>
            <person name="Kloareg B."/>
            <person name="Kupper F.C."/>
            <person name="Lang D."/>
            <person name="Le Bail A."/>
            <person name="Leblanc C."/>
            <person name="Lerouge P."/>
            <person name="Lohr M."/>
            <person name="Lopez P.J."/>
            <person name="Martens C."/>
            <person name="Maumus F."/>
            <person name="Michel G."/>
            <person name="Miranda-Saavedra D."/>
            <person name="Morales J."/>
            <person name="Moreau H."/>
            <person name="Motomura T."/>
            <person name="Nagasato C."/>
            <person name="Napoli C.A."/>
            <person name="Nelson D.R."/>
            <person name="Nyvall-Collen P."/>
            <person name="Peters A.F."/>
            <person name="Pommier C."/>
            <person name="Potin P."/>
            <person name="Poulain J."/>
            <person name="Quesneville H."/>
            <person name="Read B."/>
            <person name="Rensing S.A."/>
            <person name="Ritter A."/>
            <person name="Rousvoal S."/>
            <person name="Samanta M."/>
            <person name="Samson G."/>
            <person name="Schroeder D.C."/>
            <person name="Segurens B."/>
            <person name="Strittmatter M."/>
            <person name="Tonon T."/>
            <person name="Tregear J.W."/>
            <person name="Valentin K."/>
            <person name="von Dassow P."/>
            <person name="Yamagishi T."/>
            <person name="Van de Peer Y."/>
            <person name="Wincker P."/>
        </authorList>
    </citation>
    <scope>NUCLEOTIDE SEQUENCE [LARGE SCALE GENOMIC DNA]</scope>
    <source>
        <strain evidence="2">Ec32 / CCAP1310/4</strain>
    </source>
</reference>
<protein>
    <recommendedName>
        <fullName evidence="3">Cupin 2 conserved barrel domain-containing protein</fullName>
    </recommendedName>
</protein>
<name>D7FZY6_ECTSI</name>
<evidence type="ECO:0000313" key="2">
    <source>
        <dbReference type="Proteomes" id="UP000002630"/>
    </source>
</evidence>
<dbReference type="OrthoDB" id="48988at2759"/>
<sequence>MPKIAVFDGREVEYVEVHDEPIHRRQFSNDYVYIYIAGFRPGETSLWHRHSENTLYVCVGHGAAALNRPTDKEPFVHHASPGDLWWAMSKSAPYVHQVCLLPENTHNSHFFAMEILRPPPTCSSRALDHRCYSLRGEDSRPGLARVYDFRLKPGESTGPHTLGFSGVVLCLSDGGGSLEADGGVFAGGELSKVGGWKWIDGPVSANARNAGGSVYQAFVVEWLGGGHSVEGVSRL</sequence>
<dbReference type="InParanoid" id="D7FZY6"/>
<dbReference type="EMBL" id="FN648586">
    <property type="protein sequence ID" value="CBJ48611.1"/>
    <property type="molecule type" value="Genomic_DNA"/>
</dbReference>
<keyword evidence="2" id="KW-1185">Reference proteome</keyword>
<organism evidence="1 2">
    <name type="scientific">Ectocarpus siliculosus</name>
    <name type="common">Brown alga</name>
    <name type="synonym">Conferva siliculosa</name>
    <dbReference type="NCBI Taxonomy" id="2880"/>
    <lineage>
        <taxon>Eukaryota</taxon>
        <taxon>Sar</taxon>
        <taxon>Stramenopiles</taxon>
        <taxon>Ochrophyta</taxon>
        <taxon>PX clade</taxon>
        <taxon>Phaeophyceae</taxon>
        <taxon>Ectocarpales</taxon>
        <taxon>Ectocarpaceae</taxon>
        <taxon>Ectocarpus</taxon>
    </lineage>
</organism>
<dbReference type="EMBL" id="FN649746">
    <property type="protein sequence ID" value="CBJ48611.1"/>
    <property type="molecule type" value="Genomic_DNA"/>
</dbReference>
<gene>
    <name evidence="1" type="ORF">Esi_0039_0076</name>
</gene>
<dbReference type="Proteomes" id="UP000002630">
    <property type="component" value="Linkage Group LG21"/>
</dbReference>